<sequence length="85" mass="9554">MGDKSARVERFQRATVYGAMQIMASMGVHDPTELRPHMLRTRVAPFTVRSHAELYEWLAPGQLLTEPPATWAEDWAAANPGQFTV</sequence>
<dbReference type="EMBL" id="BAAAID010000082">
    <property type="protein sequence ID" value="GAA0953946.1"/>
    <property type="molecule type" value="Genomic_DNA"/>
</dbReference>
<comment type="caution">
    <text evidence="1">The sequence shown here is derived from an EMBL/GenBank/DDBJ whole genome shotgun (WGS) entry which is preliminary data.</text>
</comment>
<evidence type="ECO:0000313" key="1">
    <source>
        <dbReference type="EMBL" id="GAA0953946.1"/>
    </source>
</evidence>
<name>A0ABN1RAG6_9ACTN</name>
<evidence type="ECO:0000313" key="2">
    <source>
        <dbReference type="Proteomes" id="UP001500418"/>
    </source>
</evidence>
<accession>A0ABN1RAG6</accession>
<keyword evidence="2" id="KW-1185">Reference proteome</keyword>
<protein>
    <submittedName>
        <fullName evidence="1">Uncharacterized protein</fullName>
    </submittedName>
</protein>
<dbReference type="Proteomes" id="UP001500418">
    <property type="component" value="Unassembled WGS sequence"/>
</dbReference>
<proteinExistence type="predicted"/>
<reference evidence="1 2" key="1">
    <citation type="journal article" date="2019" name="Int. J. Syst. Evol. Microbiol.">
        <title>The Global Catalogue of Microorganisms (GCM) 10K type strain sequencing project: providing services to taxonomists for standard genome sequencing and annotation.</title>
        <authorList>
            <consortium name="The Broad Institute Genomics Platform"/>
            <consortium name="The Broad Institute Genome Sequencing Center for Infectious Disease"/>
            <person name="Wu L."/>
            <person name="Ma J."/>
        </authorList>
    </citation>
    <scope>NUCLEOTIDE SEQUENCE [LARGE SCALE GENOMIC DNA]</scope>
    <source>
        <strain evidence="1 2">JCM 11444</strain>
    </source>
</reference>
<gene>
    <name evidence="1" type="ORF">GCM10009575_080820</name>
</gene>
<organism evidence="1 2">
    <name type="scientific">Streptomyces rhizosphaericus</name>
    <dbReference type="NCBI Taxonomy" id="114699"/>
    <lineage>
        <taxon>Bacteria</taxon>
        <taxon>Bacillati</taxon>
        <taxon>Actinomycetota</taxon>
        <taxon>Actinomycetes</taxon>
        <taxon>Kitasatosporales</taxon>
        <taxon>Streptomycetaceae</taxon>
        <taxon>Streptomyces</taxon>
        <taxon>Streptomyces violaceusniger group</taxon>
    </lineage>
</organism>